<feature type="domain" description="Solute-binding protein family 3/N-terminal" evidence="4">
    <location>
        <begin position="39"/>
        <end position="271"/>
    </location>
</feature>
<evidence type="ECO:0000256" key="2">
    <source>
        <dbReference type="ARBA" id="ARBA00022448"/>
    </source>
</evidence>
<dbReference type="InterPro" id="IPR001638">
    <property type="entry name" value="Solute-binding_3/MltF_N"/>
</dbReference>
<keyword evidence="2" id="KW-0813">Transport</keyword>
<reference evidence="5 6" key="1">
    <citation type="submission" date="2007-03" db="EMBL/GenBank/DDBJ databases">
        <authorList>
            <person name="Stal L."/>
            <person name="Ferriera S."/>
            <person name="Johnson J."/>
            <person name="Kravitz S."/>
            <person name="Beeson K."/>
            <person name="Sutton G."/>
            <person name="Rogers Y.-H."/>
            <person name="Friedman R."/>
            <person name="Frazier M."/>
            <person name="Venter J.C."/>
        </authorList>
    </citation>
    <scope>NUCLEOTIDE SEQUENCE [LARGE SCALE GENOMIC DNA]</scope>
    <source>
        <strain evidence="5 6">CCY0110</strain>
    </source>
</reference>
<evidence type="ECO:0000313" key="5">
    <source>
        <dbReference type="EMBL" id="EAZ91477.1"/>
    </source>
</evidence>
<sequence>MKKSVFYLSFVNLLLLFSWVLPSYTQEMSVLEKIDQTGLLEVGIREDAVPFGYRDINGNLEGLCLDLIALLREQLKQKLNKKVIALKLYKSTLYNRFELASDRIVDIECGPNTIREVPEYQIQFSQPFFLTGTQLLVKTEKAKRINPNRSLDNIDIGVLRNTTNEQLMAERYPLANLVQFQGVTGRSRGIQALQGNKIDAFASDGILLVGEAQIQNLRLGPDYTLVPTNPIDCEEYGLILPDNNPEWLSFVNSVIDDSSLQGIYRDWFGEISPQIESIQLFCGINQILEEGEESEETRE</sequence>
<dbReference type="Proteomes" id="UP000003781">
    <property type="component" value="Unassembled WGS sequence"/>
</dbReference>
<dbReference type="CDD" id="cd13688">
    <property type="entry name" value="PBP2_GltI_DEBP"/>
    <property type="match status" value="1"/>
</dbReference>
<dbReference type="GO" id="GO:0030288">
    <property type="term" value="C:outer membrane-bounded periplasmic space"/>
    <property type="evidence" value="ECO:0007669"/>
    <property type="project" value="TreeGrafter"/>
</dbReference>
<dbReference type="GO" id="GO:0005576">
    <property type="term" value="C:extracellular region"/>
    <property type="evidence" value="ECO:0007669"/>
    <property type="project" value="TreeGrafter"/>
</dbReference>
<organism evidence="5 6">
    <name type="scientific">Crocosphaera chwakensis CCY0110</name>
    <dbReference type="NCBI Taxonomy" id="391612"/>
    <lineage>
        <taxon>Bacteria</taxon>
        <taxon>Bacillati</taxon>
        <taxon>Cyanobacteriota</taxon>
        <taxon>Cyanophyceae</taxon>
        <taxon>Oscillatoriophycideae</taxon>
        <taxon>Chroococcales</taxon>
        <taxon>Aphanothecaceae</taxon>
        <taxon>Crocosphaera</taxon>
        <taxon>Crocosphaera chwakensis</taxon>
    </lineage>
</organism>
<proteinExistence type="inferred from homology"/>
<protein>
    <recommendedName>
        <fullName evidence="4">Solute-binding protein family 3/N-terminal domain-containing protein</fullName>
    </recommendedName>
</protein>
<dbReference type="SUPFAM" id="SSF53850">
    <property type="entry name" value="Periplasmic binding protein-like II"/>
    <property type="match status" value="1"/>
</dbReference>
<dbReference type="PANTHER" id="PTHR30085">
    <property type="entry name" value="AMINO ACID ABC TRANSPORTER PERMEASE"/>
    <property type="match status" value="1"/>
</dbReference>
<accession>A3IPI7</accession>
<name>A3IPI7_9CHRO</name>
<dbReference type="GO" id="GO:0006865">
    <property type="term" value="P:amino acid transport"/>
    <property type="evidence" value="ECO:0007669"/>
    <property type="project" value="TreeGrafter"/>
</dbReference>
<dbReference type="PANTHER" id="PTHR30085:SF6">
    <property type="entry name" value="ABC TRANSPORTER GLUTAMINE-BINDING PROTEIN GLNH"/>
    <property type="match status" value="1"/>
</dbReference>
<dbReference type="SMART" id="SM00062">
    <property type="entry name" value="PBPb"/>
    <property type="match status" value="1"/>
</dbReference>
<evidence type="ECO:0000256" key="1">
    <source>
        <dbReference type="ARBA" id="ARBA00010333"/>
    </source>
</evidence>
<dbReference type="RefSeq" id="WP_008275305.1">
    <property type="nucleotide sequence ID" value="NZ_AAXW01000013.1"/>
</dbReference>
<evidence type="ECO:0000259" key="4">
    <source>
        <dbReference type="SMART" id="SM00062"/>
    </source>
</evidence>
<dbReference type="EMBL" id="AAXW01000013">
    <property type="protein sequence ID" value="EAZ91477.1"/>
    <property type="molecule type" value="Genomic_DNA"/>
</dbReference>
<dbReference type="eggNOG" id="COG0834">
    <property type="taxonomic scope" value="Bacteria"/>
</dbReference>
<dbReference type="OrthoDB" id="422423at2"/>
<comment type="caution">
    <text evidence="5">The sequence shown here is derived from an EMBL/GenBank/DDBJ whole genome shotgun (WGS) entry which is preliminary data.</text>
</comment>
<dbReference type="Gene3D" id="3.40.190.10">
    <property type="entry name" value="Periplasmic binding protein-like II"/>
    <property type="match status" value="2"/>
</dbReference>
<gene>
    <name evidence="5" type="ORF">CY0110_13191</name>
</gene>
<keyword evidence="6" id="KW-1185">Reference proteome</keyword>
<evidence type="ECO:0000256" key="3">
    <source>
        <dbReference type="ARBA" id="ARBA00022729"/>
    </source>
</evidence>
<keyword evidence="3" id="KW-0732">Signal</keyword>
<dbReference type="InterPro" id="IPR051455">
    <property type="entry name" value="Bact_solute-bind_prot3"/>
</dbReference>
<comment type="similarity">
    <text evidence="1">Belongs to the bacterial solute-binding protein 3 family.</text>
</comment>
<evidence type="ECO:0000313" key="6">
    <source>
        <dbReference type="Proteomes" id="UP000003781"/>
    </source>
</evidence>
<dbReference type="Pfam" id="PF00497">
    <property type="entry name" value="SBP_bac_3"/>
    <property type="match status" value="1"/>
</dbReference>
<dbReference type="AlphaFoldDB" id="A3IPI7"/>